<keyword evidence="3" id="KW-1185">Reference proteome</keyword>
<evidence type="ECO:0000313" key="2">
    <source>
        <dbReference type="EMBL" id="OYQ33942.1"/>
    </source>
</evidence>
<reference evidence="2 3" key="1">
    <citation type="submission" date="2017-07" db="EMBL/GenBank/DDBJ databases">
        <title>Sandarakinorhabdus cyanobacteriorum sp. nov., a novel bacterium isolated from cyanobacterial aggregates in a eutrophic lake.</title>
        <authorList>
            <person name="Cai H."/>
        </authorList>
    </citation>
    <scope>NUCLEOTIDE SEQUENCE [LARGE SCALE GENOMIC DNA]</scope>
    <source>
        <strain evidence="2 3">TH057</strain>
    </source>
</reference>
<dbReference type="Proteomes" id="UP000216991">
    <property type="component" value="Unassembled WGS sequence"/>
</dbReference>
<keyword evidence="2" id="KW-0378">Hydrolase</keyword>
<organism evidence="2 3">
    <name type="scientific">Sandarakinorhabdus cyanobacteriorum</name>
    <dbReference type="NCBI Taxonomy" id="1981098"/>
    <lineage>
        <taxon>Bacteria</taxon>
        <taxon>Pseudomonadati</taxon>
        <taxon>Pseudomonadota</taxon>
        <taxon>Alphaproteobacteria</taxon>
        <taxon>Sphingomonadales</taxon>
        <taxon>Sphingosinicellaceae</taxon>
        <taxon>Sandarakinorhabdus</taxon>
    </lineage>
</organism>
<evidence type="ECO:0000313" key="3">
    <source>
        <dbReference type="Proteomes" id="UP000216991"/>
    </source>
</evidence>
<comment type="caution">
    <text evidence="2">The sequence shown here is derived from an EMBL/GenBank/DDBJ whole genome shotgun (WGS) entry which is preliminary data.</text>
</comment>
<dbReference type="RefSeq" id="WP_094472665.1">
    <property type="nucleotide sequence ID" value="NZ_NOXT01000073.1"/>
</dbReference>
<dbReference type="AlphaFoldDB" id="A0A255YXL6"/>
<dbReference type="Pfam" id="PF10593">
    <property type="entry name" value="Z1"/>
    <property type="match status" value="1"/>
</dbReference>
<gene>
    <name evidence="2" type="ORF">CHU93_02795</name>
</gene>
<name>A0A255YXL6_9SPHN</name>
<protein>
    <submittedName>
        <fullName evidence="2">Endonuclease</fullName>
    </submittedName>
</protein>
<accession>A0A255YXL6</accession>
<dbReference type="EMBL" id="NOXT01000073">
    <property type="protein sequence ID" value="OYQ33942.1"/>
    <property type="molecule type" value="Genomic_DNA"/>
</dbReference>
<evidence type="ECO:0000259" key="1">
    <source>
        <dbReference type="Pfam" id="PF10593"/>
    </source>
</evidence>
<keyword evidence="2" id="KW-0255">Endonuclease</keyword>
<dbReference type="InterPro" id="IPR018310">
    <property type="entry name" value="Put_endonuclease_Z1-dom"/>
</dbReference>
<dbReference type="OrthoDB" id="436461at2"/>
<proteinExistence type="predicted"/>
<feature type="domain" description="Putative endonuclease Z1" evidence="1">
    <location>
        <begin position="399"/>
        <end position="626"/>
    </location>
</feature>
<dbReference type="GO" id="GO:0004519">
    <property type="term" value="F:endonuclease activity"/>
    <property type="evidence" value="ECO:0007669"/>
    <property type="project" value="UniProtKB-KW"/>
</dbReference>
<sequence length="912" mass="100764">MSTPLKQLEDMVSAWLFHEKLPTPESIRTRIKLIRSMPEFGSISDVQAEHLAKELETKLDVGMSIGSQLTAEGFKPWLPNRRADIDPFFWNRYRKLLVGQGFPKGVLETLDQVTDNIVGLLEDPCKEGEWDRRGMVVGHVQSGKTANYTGLICKAADAGYKLIIVIAGVHNNLRSQTQARIDEGFIGRDTGKGLALDGEDNRIGVGLFDSTRKPASFTNTLKDFNKQQASTVGVSIGDLKTPAILVIKKNSSTLSNLLSWLKDNNAKRGGGKIADPVLLIDDEADNASINTASGPGAVTKINGQIRSLLELFGRKCYVGYTATPFANIFIDPETDDEMLGADLFPRDFIVSLDPPDNYFGASKVFLENSDAIIRPITDNEDLLPVGHKISHKLAALPGSLIDAVHSFVVARAIRIARGQGTQHSSMLVNASRFTAVQGLLRNEIHGLVTELREAVRSFAGLGATASLKHAAIHQLHTIWEREFQDAADWQTVHANLLQAVAPIQVVEVNAKSKGGLDYRANKENGLHVIAVGGFSLSRGLTLEGLTISYFLRNSLMYDTLMQMGRWFGYRPGYEDLCRVWMPEDAQGWYEHIAEATEELRAEFKAMEALNATPAMFGLKVRSHPDTLIVTARNKMGTGKSVVVQIGLGMSFIETAVLRADLASIKSNRDAARRFASAMRDRGHMPSTAEKVAAGALFRDVDVNIVTDFIRAFRNSEGAFLTEPGPVVRYIEERQEDELAKWDVLFASVKPGLDKKADPEDLLGMTIHCQERSIGDRSNEKVIRVSNKQRVASRGVEQTGLEDDEIELARQSYLATDPAAAKKHAAGQSVNFPDRIYRDVRKKPLLIVHLLWLKKKTDTIPTIIPDLPVMAWSISFPTTQKPEKRVEYVVGAVWLKENMPDDMDDEDIGGDDD</sequence>
<keyword evidence="2" id="KW-0540">Nuclease</keyword>